<proteinExistence type="predicted"/>
<dbReference type="EMBL" id="ABDG02000020">
    <property type="protein sequence ID" value="EHK47464.1"/>
    <property type="molecule type" value="Genomic_DNA"/>
</dbReference>
<dbReference type="KEGG" id="tatv:25781144"/>
<dbReference type="AlphaFoldDB" id="G9NPJ7"/>
<name>G9NPJ7_HYPAI</name>
<dbReference type="Proteomes" id="UP000005426">
    <property type="component" value="Unassembled WGS sequence"/>
</dbReference>
<dbReference type="GeneID" id="25781144"/>
<dbReference type="RefSeq" id="XP_013945669.1">
    <property type="nucleotide sequence ID" value="XM_014090194.1"/>
</dbReference>
<keyword evidence="2" id="KW-1185">Reference proteome</keyword>
<comment type="caution">
    <text evidence="1">The sequence shown here is derived from an EMBL/GenBank/DDBJ whole genome shotgun (WGS) entry which is preliminary data.</text>
</comment>
<evidence type="ECO:0000313" key="2">
    <source>
        <dbReference type="Proteomes" id="UP000005426"/>
    </source>
</evidence>
<reference evidence="1 2" key="1">
    <citation type="journal article" date="2011" name="Genome Biol.">
        <title>Comparative genome sequence analysis underscores mycoparasitism as the ancestral life style of Trichoderma.</title>
        <authorList>
            <person name="Kubicek C.P."/>
            <person name="Herrera-Estrella A."/>
            <person name="Seidl-Seiboth V."/>
            <person name="Martinez D.A."/>
            <person name="Druzhinina I.S."/>
            <person name="Thon M."/>
            <person name="Zeilinger S."/>
            <person name="Casas-Flores S."/>
            <person name="Horwitz B.A."/>
            <person name="Mukherjee P.K."/>
            <person name="Mukherjee M."/>
            <person name="Kredics L."/>
            <person name="Alcaraz L.D."/>
            <person name="Aerts A."/>
            <person name="Antal Z."/>
            <person name="Atanasova L."/>
            <person name="Cervantes-Badillo M.G."/>
            <person name="Challacombe J."/>
            <person name="Chertkov O."/>
            <person name="McCluskey K."/>
            <person name="Coulpier F."/>
            <person name="Deshpande N."/>
            <person name="von Doehren H."/>
            <person name="Ebbole D.J."/>
            <person name="Esquivel-Naranjo E.U."/>
            <person name="Fekete E."/>
            <person name="Flipphi M."/>
            <person name="Glaser F."/>
            <person name="Gomez-Rodriguez E.Y."/>
            <person name="Gruber S."/>
            <person name="Han C."/>
            <person name="Henrissat B."/>
            <person name="Hermosa R."/>
            <person name="Hernandez-Onate M."/>
            <person name="Karaffa L."/>
            <person name="Kosti I."/>
            <person name="Le Crom S."/>
            <person name="Lindquist E."/>
            <person name="Lucas S."/>
            <person name="Luebeck M."/>
            <person name="Luebeck P.S."/>
            <person name="Margeot A."/>
            <person name="Metz B."/>
            <person name="Misra M."/>
            <person name="Nevalainen H."/>
            <person name="Omann M."/>
            <person name="Packer N."/>
            <person name="Perrone G."/>
            <person name="Uresti-Rivera E.E."/>
            <person name="Salamov A."/>
            <person name="Schmoll M."/>
            <person name="Seiboth B."/>
            <person name="Shapiro H."/>
            <person name="Sukno S."/>
            <person name="Tamayo-Ramos J.A."/>
            <person name="Tisch D."/>
            <person name="Wiest A."/>
            <person name="Wilkinson H.H."/>
            <person name="Zhang M."/>
            <person name="Coutinho P.M."/>
            <person name="Kenerley C.M."/>
            <person name="Monte E."/>
            <person name="Baker S.E."/>
            <person name="Grigoriev I.V."/>
        </authorList>
    </citation>
    <scope>NUCLEOTIDE SEQUENCE [LARGE SCALE GENOMIC DNA]</scope>
    <source>
        <strain evidence="2">ATCC 20476 / IMI 206040</strain>
    </source>
</reference>
<dbReference type="HOGENOM" id="CLU_1886042_0_0_1"/>
<gene>
    <name evidence="1" type="ORF">TRIATDRAFT_298600</name>
</gene>
<accession>G9NPJ7</accession>
<protein>
    <submittedName>
        <fullName evidence="1">Uncharacterized protein</fullName>
    </submittedName>
</protein>
<sequence length="135" mass="14733">MKPTPRCHDNVSFCCFSRPLPLAAAEQGPGALVPAASPAIQAQQRQHLPRPLRHPFCLLDLSSLIDPRARGIVCSQWANPTTIRLESEIRSPCPKDLSALVLQGMQPLANEDGPFSVRLALVIRGFTPLMETSMP</sequence>
<organism evidence="1 2">
    <name type="scientific">Hypocrea atroviridis (strain ATCC 20476 / IMI 206040)</name>
    <name type="common">Trichoderma atroviride</name>
    <dbReference type="NCBI Taxonomy" id="452589"/>
    <lineage>
        <taxon>Eukaryota</taxon>
        <taxon>Fungi</taxon>
        <taxon>Dikarya</taxon>
        <taxon>Ascomycota</taxon>
        <taxon>Pezizomycotina</taxon>
        <taxon>Sordariomycetes</taxon>
        <taxon>Hypocreomycetidae</taxon>
        <taxon>Hypocreales</taxon>
        <taxon>Hypocreaceae</taxon>
        <taxon>Trichoderma</taxon>
    </lineage>
</organism>
<evidence type="ECO:0000313" key="1">
    <source>
        <dbReference type="EMBL" id="EHK47464.1"/>
    </source>
</evidence>